<accession>A0AAE3Y6Q6</accession>
<evidence type="ECO:0000313" key="2">
    <source>
        <dbReference type="Proteomes" id="UP001184861"/>
    </source>
</evidence>
<evidence type="ECO:0000313" key="1">
    <source>
        <dbReference type="EMBL" id="MDR6524969.1"/>
    </source>
</evidence>
<comment type="caution">
    <text evidence="1">The sequence shown here is derived from an EMBL/GenBank/DDBJ whole genome shotgun (WGS) entry which is preliminary data.</text>
</comment>
<protein>
    <submittedName>
        <fullName evidence="1">Uncharacterized protein</fullName>
    </submittedName>
</protein>
<sequence>MFIILSDLLQKKIIPQNVEIATPPSPSIYFTIFLLDLY</sequence>
<proteinExistence type="predicted"/>
<dbReference type="AlphaFoldDB" id="A0AAE3Y6Q6"/>
<gene>
    <name evidence="1" type="ORF">J2787_000339</name>
</gene>
<organism evidence="1 2">
    <name type="scientific">Chryseobacterium rhizosphaerae</name>
    <dbReference type="NCBI Taxonomy" id="395937"/>
    <lineage>
        <taxon>Bacteria</taxon>
        <taxon>Pseudomonadati</taxon>
        <taxon>Bacteroidota</taxon>
        <taxon>Flavobacteriia</taxon>
        <taxon>Flavobacteriales</taxon>
        <taxon>Weeksellaceae</taxon>
        <taxon>Chryseobacterium group</taxon>
        <taxon>Chryseobacterium</taxon>
    </lineage>
</organism>
<name>A0AAE3Y6Q6_9FLAO</name>
<reference evidence="1" key="1">
    <citation type="submission" date="2023-07" db="EMBL/GenBank/DDBJ databases">
        <title>Sorghum-associated microbial communities from plants grown in Nebraska, USA.</title>
        <authorList>
            <person name="Schachtman D."/>
        </authorList>
    </citation>
    <scope>NUCLEOTIDE SEQUENCE</scope>
    <source>
        <strain evidence="1">DS2360</strain>
    </source>
</reference>
<dbReference type="EMBL" id="JAVDQY010000001">
    <property type="protein sequence ID" value="MDR6524969.1"/>
    <property type="molecule type" value="Genomic_DNA"/>
</dbReference>
<dbReference type="Proteomes" id="UP001184861">
    <property type="component" value="Unassembled WGS sequence"/>
</dbReference>